<proteinExistence type="predicted"/>
<feature type="transmembrane region" description="Helical" evidence="3">
    <location>
        <begin position="28"/>
        <end position="51"/>
    </location>
</feature>
<organism evidence="4 5">
    <name type="scientific">Oceanobacillus profundus</name>
    <dbReference type="NCBI Taxonomy" id="372463"/>
    <lineage>
        <taxon>Bacteria</taxon>
        <taxon>Bacillati</taxon>
        <taxon>Bacillota</taxon>
        <taxon>Bacilli</taxon>
        <taxon>Bacillales</taxon>
        <taxon>Bacillaceae</taxon>
        <taxon>Oceanobacillus</taxon>
    </lineage>
</organism>
<sequence length="130" mass="14738">MANIELSSSSGKEGFILQNRNGFTLIEVLIASGIIFTAIATFMPIISTLDIEQKVLSDRRKLAYLLHDELQQFIWSSNTLLPVAFTKTVDSYMEVQFDFQIENEFIKGCAEWNNAKNTEEQLCFYGLQAA</sequence>
<dbReference type="GO" id="GO:0030420">
    <property type="term" value="P:establishment of competence for transformation"/>
    <property type="evidence" value="ECO:0007669"/>
    <property type="project" value="UniProtKB-KW"/>
</dbReference>
<keyword evidence="2" id="KW-0178">Competence</keyword>
<evidence type="ECO:0000256" key="1">
    <source>
        <dbReference type="ARBA" id="ARBA00004241"/>
    </source>
</evidence>
<dbReference type="OrthoDB" id="2970140at2"/>
<dbReference type="GO" id="GO:0009986">
    <property type="term" value="C:cell surface"/>
    <property type="evidence" value="ECO:0007669"/>
    <property type="project" value="UniProtKB-SubCell"/>
</dbReference>
<gene>
    <name evidence="4" type="ORF">D1B32_13400</name>
</gene>
<reference evidence="4 5" key="1">
    <citation type="journal article" date="2007" name="Int. J. Syst. Evol. Microbiol.">
        <title>Oceanobacillus profundus sp. nov., isolated from a deep-sea sediment core.</title>
        <authorList>
            <person name="Kim Y.G."/>
            <person name="Choi D.H."/>
            <person name="Hyun S."/>
            <person name="Cho B.C."/>
        </authorList>
    </citation>
    <scope>NUCLEOTIDE SEQUENCE [LARGE SCALE GENOMIC DNA]</scope>
    <source>
        <strain evidence="4 5">DSM 18246</strain>
    </source>
</reference>
<dbReference type="AlphaFoldDB" id="A0A417YG23"/>
<name>A0A417YG23_9BACI</name>
<comment type="caution">
    <text evidence="4">The sequence shown here is derived from an EMBL/GenBank/DDBJ whole genome shotgun (WGS) entry which is preliminary data.</text>
</comment>
<comment type="subcellular location">
    <subcellularLocation>
        <location evidence="1">Cell surface</location>
    </subcellularLocation>
</comment>
<evidence type="ECO:0000313" key="5">
    <source>
        <dbReference type="Proteomes" id="UP000285456"/>
    </source>
</evidence>
<evidence type="ECO:0000256" key="3">
    <source>
        <dbReference type="SAM" id="Phobius"/>
    </source>
</evidence>
<keyword evidence="5" id="KW-1185">Reference proteome</keyword>
<dbReference type="Pfam" id="PF07963">
    <property type="entry name" value="N_methyl"/>
    <property type="match status" value="1"/>
</dbReference>
<evidence type="ECO:0000256" key="2">
    <source>
        <dbReference type="ARBA" id="ARBA00023287"/>
    </source>
</evidence>
<dbReference type="NCBIfam" id="TIGR02532">
    <property type="entry name" value="IV_pilin_GFxxxE"/>
    <property type="match status" value="1"/>
</dbReference>
<keyword evidence="3" id="KW-0812">Transmembrane</keyword>
<accession>A0A417YG23</accession>
<dbReference type="EMBL" id="QWEH01000008">
    <property type="protein sequence ID" value="RHW31711.1"/>
    <property type="molecule type" value="Genomic_DNA"/>
</dbReference>
<keyword evidence="3" id="KW-1133">Transmembrane helix</keyword>
<evidence type="ECO:0000313" key="4">
    <source>
        <dbReference type="EMBL" id="RHW31711.1"/>
    </source>
</evidence>
<dbReference type="InterPro" id="IPR012902">
    <property type="entry name" value="N_methyl_site"/>
</dbReference>
<keyword evidence="3" id="KW-0472">Membrane</keyword>
<dbReference type="Proteomes" id="UP000285456">
    <property type="component" value="Unassembled WGS sequence"/>
</dbReference>
<protein>
    <submittedName>
        <fullName evidence="4">Prepilin-type N-terminal cleavage/methylation domain-containing protein</fullName>
    </submittedName>
</protein>